<dbReference type="WBParaSite" id="ACAC_0000525101-mRNA-1">
    <property type="protein sequence ID" value="ACAC_0000525101-mRNA-1"/>
    <property type="gene ID" value="ACAC_0000525101"/>
</dbReference>
<organism evidence="1 2">
    <name type="scientific">Angiostrongylus cantonensis</name>
    <name type="common">Rat lungworm</name>
    <dbReference type="NCBI Taxonomy" id="6313"/>
    <lineage>
        <taxon>Eukaryota</taxon>
        <taxon>Metazoa</taxon>
        <taxon>Ecdysozoa</taxon>
        <taxon>Nematoda</taxon>
        <taxon>Chromadorea</taxon>
        <taxon>Rhabditida</taxon>
        <taxon>Rhabditina</taxon>
        <taxon>Rhabditomorpha</taxon>
        <taxon>Strongyloidea</taxon>
        <taxon>Metastrongylidae</taxon>
        <taxon>Angiostrongylus</taxon>
    </lineage>
</organism>
<reference evidence="2" key="2">
    <citation type="submission" date="2017-02" db="UniProtKB">
        <authorList>
            <consortium name="WormBaseParasite"/>
        </authorList>
    </citation>
    <scope>IDENTIFICATION</scope>
</reference>
<keyword evidence="1" id="KW-1185">Reference proteome</keyword>
<protein>
    <submittedName>
        <fullName evidence="2">Uncharacterized protein</fullName>
    </submittedName>
</protein>
<name>A0A0K0D5A6_ANGCA</name>
<proteinExistence type="predicted"/>
<sequence length="66" mass="7576">MEDLLAPTRVTRRSTGLLVIQVTDFLQVHVSKRPVGSVYWSPHTLRNVPIGCDCMWPVDRYGHQEL</sequence>
<evidence type="ECO:0000313" key="2">
    <source>
        <dbReference type="WBParaSite" id="ACAC_0000525101-mRNA-1"/>
    </source>
</evidence>
<reference evidence="1" key="1">
    <citation type="submission" date="2012-09" db="EMBL/GenBank/DDBJ databases">
        <authorList>
            <person name="Martin A.A."/>
        </authorList>
    </citation>
    <scope>NUCLEOTIDE SEQUENCE</scope>
</reference>
<dbReference type="Proteomes" id="UP000035642">
    <property type="component" value="Unassembled WGS sequence"/>
</dbReference>
<evidence type="ECO:0000313" key="1">
    <source>
        <dbReference type="Proteomes" id="UP000035642"/>
    </source>
</evidence>
<accession>A0A0K0D5A6</accession>
<dbReference type="AlphaFoldDB" id="A0A0K0D5A6"/>